<name>A0A197K178_9FUNG</name>
<dbReference type="OrthoDB" id="2429806at2759"/>
<feature type="compositionally biased region" description="Low complexity" evidence="1">
    <location>
        <begin position="400"/>
        <end position="424"/>
    </location>
</feature>
<gene>
    <name evidence="2" type="ORF">K457DRAFT_137065</name>
</gene>
<feature type="compositionally biased region" description="Low complexity" evidence="1">
    <location>
        <begin position="533"/>
        <end position="555"/>
    </location>
</feature>
<feature type="region of interest" description="Disordered" evidence="1">
    <location>
        <begin position="349"/>
        <end position="425"/>
    </location>
</feature>
<reference evidence="2 3" key="1">
    <citation type="submission" date="2016-05" db="EMBL/GenBank/DDBJ databases">
        <title>Genome sequencing reveals origins of a unique bacterial endosymbiosis in the earliest lineages of terrestrial Fungi.</title>
        <authorList>
            <consortium name="DOE Joint Genome Institute"/>
            <person name="Uehling J."/>
            <person name="Gryganskyi A."/>
            <person name="Hameed K."/>
            <person name="Tschaplinski T."/>
            <person name="Misztal P."/>
            <person name="Wu S."/>
            <person name="Desiro A."/>
            <person name="Vande Pol N."/>
            <person name="Du Z.-Y."/>
            <person name="Zienkiewicz A."/>
            <person name="Zienkiewicz K."/>
            <person name="Morin E."/>
            <person name="Tisserant E."/>
            <person name="Splivallo R."/>
            <person name="Hainaut M."/>
            <person name="Henrissat B."/>
            <person name="Ohm R."/>
            <person name="Kuo A."/>
            <person name="Yan J."/>
            <person name="Lipzen A."/>
            <person name="Nolan M."/>
            <person name="Labutti K."/>
            <person name="Barry K."/>
            <person name="Goldstein A."/>
            <person name="Labbe J."/>
            <person name="Schadt C."/>
            <person name="Tuskan G."/>
            <person name="Grigoriev I."/>
            <person name="Martin F."/>
            <person name="Vilgalys R."/>
            <person name="Bonito G."/>
        </authorList>
    </citation>
    <scope>NUCLEOTIDE SEQUENCE [LARGE SCALE GENOMIC DNA]</scope>
    <source>
        <strain evidence="2 3">AG-77</strain>
    </source>
</reference>
<evidence type="ECO:0000313" key="2">
    <source>
        <dbReference type="EMBL" id="OAQ30446.1"/>
    </source>
</evidence>
<feature type="region of interest" description="Disordered" evidence="1">
    <location>
        <begin position="530"/>
        <end position="555"/>
    </location>
</feature>
<sequence length="605" mass="66447">MPPLQPSSLDPMAVIPFTDHASPFDKLFDSDLYTPPFDPYQQQQQHQQQPQPTPSNDSLPSEADISALFGLAPAQGPAPVHPIHASTAVPTSVPHRTTASPNPPRPFVPSTLAPLAPVAAHYSSIQHNHVSQEKSLITPIPASPTFYNGSAPPTASSYAHAASNTYQATAPTSNTPATKGLAHHRYPTYDAKTYDQAQQTYAAELPVQQYQQYDNSATYQQYNSNNSNDYSQHGFSYTVDNTPPKKNHTAADPLMLNAPSRSIFSRFGGGASSGLSTESHNAFAPKLKVAASYVSSTLAVTSTFASEKLATASTKIADLWQQNQHSLPQQQPHQQHQFQHQQQQNDLYNHGHYYGTSTEASIAPPTINSDHFSNQSDMQHQQQPQYSYEGQGFNTNPTFNSNYQSSYNINNSNNNNSNNNGYNNITPTGAGAYNTNDYSTRSPFASTATSTLSNAASVAGSYLPSLSKLPALPALSALPALRSLPALPWVSRDKNQLPQQQPVSDHQYYQYPVDQKQQPEAFYGSYAPSQDATYQQTQGQQQQQHQQQQHQQQQQGYSYQYNAADLWGGIRNEVQKGRRMVETGVQVGVAWWWDSEKKNPLGGVV</sequence>
<accession>A0A197K178</accession>
<feature type="compositionally biased region" description="Polar residues" evidence="1">
    <location>
        <begin position="355"/>
        <end position="399"/>
    </location>
</feature>
<feature type="region of interest" description="Disordered" evidence="1">
    <location>
        <begin position="325"/>
        <end position="344"/>
    </location>
</feature>
<dbReference type="EMBL" id="KV442035">
    <property type="protein sequence ID" value="OAQ30446.1"/>
    <property type="molecule type" value="Genomic_DNA"/>
</dbReference>
<proteinExistence type="predicted"/>
<evidence type="ECO:0000313" key="3">
    <source>
        <dbReference type="Proteomes" id="UP000078512"/>
    </source>
</evidence>
<dbReference type="Proteomes" id="UP000078512">
    <property type="component" value="Unassembled WGS sequence"/>
</dbReference>
<keyword evidence="3" id="KW-1185">Reference proteome</keyword>
<dbReference type="AlphaFoldDB" id="A0A197K178"/>
<feature type="compositionally biased region" description="Low complexity" evidence="1">
    <location>
        <begin position="39"/>
        <end position="50"/>
    </location>
</feature>
<protein>
    <submittedName>
        <fullName evidence="2">Uncharacterized protein</fullName>
    </submittedName>
</protein>
<feature type="region of interest" description="Disordered" evidence="1">
    <location>
        <begin position="25"/>
        <end position="61"/>
    </location>
</feature>
<organism evidence="2 3">
    <name type="scientific">Linnemannia elongata AG-77</name>
    <dbReference type="NCBI Taxonomy" id="1314771"/>
    <lineage>
        <taxon>Eukaryota</taxon>
        <taxon>Fungi</taxon>
        <taxon>Fungi incertae sedis</taxon>
        <taxon>Mucoromycota</taxon>
        <taxon>Mortierellomycotina</taxon>
        <taxon>Mortierellomycetes</taxon>
        <taxon>Mortierellales</taxon>
        <taxon>Mortierellaceae</taxon>
        <taxon>Linnemannia</taxon>
    </lineage>
</organism>
<evidence type="ECO:0000256" key="1">
    <source>
        <dbReference type="SAM" id="MobiDB-lite"/>
    </source>
</evidence>